<keyword evidence="2" id="KW-0677">Repeat</keyword>
<name>A0A6A7BR05_9PEZI</name>
<dbReference type="Pfam" id="PF00400">
    <property type="entry name" value="WD40"/>
    <property type="match status" value="2"/>
</dbReference>
<dbReference type="AlphaFoldDB" id="A0A6A7BR05"/>
<keyword evidence="1 3" id="KW-0853">WD repeat</keyword>
<evidence type="ECO:0000256" key="3">
    <source>
        <dbReference type="PROSITE-ProRule" id="PRU00221"/>
    </source>
</evidence>
<sequence>MVTPDSQKVLGFGGAGLFLYDFQTQQEPMKLPLKTSEITAMTSSPDGKTILVGCHGGLISQLDLDLALKSQRHRTGPSIVALSTNGRSLAFLSQRSQLSVWNIETQICERWLTDERLSKIFNSRILISSDSCFVVVASLYSPADNTVWIWDVDADELRELRDRPDTVTALALSPDSKTLLCGPYDGQICAIDVKRGVLRETFMGHTEVIRCIVIPPDGQNFALASLDKTIRIWGLKSQISLLLSSEHKCGRHVSQQTVGCFALATFLEYVNGTLKRSALCAHSIRAIMVVRYLLMAASCRQVSFLLWTVSSQRSCPAPNAGGVFRLDIVDFDVPRPTNLPLGPYRTVDHCQWSEGD</sequence>
<evidence type="ECO:0000313" key="5">
    <source>
        <dbReference type="Proteomes" id="UP000799421"/>
    </source>
</evidence>
<gene>
    <name evidence="4" type="ORF">K470DRAFT_14805</name>
</gene>
<dbReference type="OrthoDB" id="10251741at2759"/>
<reference evidence="4" key="1">
    <citation type="journal article" date="2020" name="Stud. Mycol.">
        <title>101 Dothideomycetes genomes: a test case for predicting lifestyles and emergence of pathogens.</title>
        <authorList>
            <person name="Haridas S."/>
            <person name="Albert R."/>
            <person name="Binder M."/>
            <person name="Bloem J."/>
            <person name="Labutti K."/>
            <person name="Salamov A."/>
            <person name="Andreopoulos B."/>
            <person name="Baker S."/>
            <person name="Barry K."/>
            <person name="Bills G."/>
            <person name="Bluhm B."/>
            <person name="Cannon C."/>
            <person name="Castanera R."/>
            <person name="Culley D."/>
            <person name="Daum C."/>
            <person name="Ezra D."/>
            <person name="Gonzalez J."/>
            <person name="Henrissat B."/>
            <person name="Kuo A."/>
            <person name="Liang C."/>
            <person name="Lipzen A."/>
            <person name="Lutzoni F."/>
            <person name="Magnuson J."/>
            <person name="Mondo S."/>
            <person name="Nolan M."/>
            <person name="Ohm R."/>
            <person name="Pangilinan J."/>
            <person name="Park H.-J."/>
            <person name="Ramirez L."/>
            <person name="Alfaro M."/>
            <person name="Sun H."/>
            <person name="Tritt A."/>
            <person name="Yoshinaga Y."/>
            <person name="Zwiers L.-H."/>
            <person name="Turgeon B."/>
            <person name="Goodwin S."/>
            <person name="Spatafora J."/>
            <person name="Crous P."/>
            <person name="Grigoriev I."/>
        </authorList>
    </citation>
    <scope>NUCLEOTIDE SEQUENCE</scope>
    <source>
        <strain evidence="4">CBS 480.64</strain>
    </source>
</reference>
<feature type="repeat" description="WD" evidence="3">
    <location>
        <begin position="202"/>
        <end position="237"/>
    </location>
</feature>
<dbReference type="Proteomes" id="UP000799421">
    <property type="component" value="Unassembled WGS sequence"/>
</dbReference>
<protein>
    <submittedName>
        <fullName evidence="4">WD40 repeat-like protein</fullName>
    </submittedName>
</protein>
<organism evidence="4 5">
    <name type="scientific">Piedraia hortae CBS 480.64</name>
    <dbReference type="NCBI Taxonomy" id="1314780"/>
    <lineage>
        <taxon>Eukaryota</taxon>
        <taxon>Fungi</taxon>
        <taxon>Dikarya</taxon>
        <taxon>Ascomycota</taxon>
        <taxon>Pezizomycotina</taxon>
        <taxon>Dothideomycetes</taxon>
        <taxon>Dothideomycetidae</taxon>
        <taxon>Capnodiales</taxon>
        <taxon>Piedraiaceae</taxon>
        <taxon>Piedraia</taxon>
    </lineage>
</organism>
<dbReference type="EMBL" id="MU006065">
    <property type="protein sequence ID" value="KAF2857119.1"/>
    <property type="molecule type" value="Genomic_DNA"/>
</dbReference>
<accession>A0A6A7BR05</accession>
<dbReference type="SUPFAM" id="SSF50978">
    <property type="entry name" value="WD40 repeat-like"/>
    <property type="match status" value="1"/>
</dbReference>
<evidence type="ECO:0000256" key="2">
    <source>
        <dbReference type="ARBA" id="ARBA00022737"/>
    </source>
</evidence>
<evidence type="ECO:0000313" key="4">
    <source>
        <dbReference type="EMBL" id="KAF2857119.1"/>
    </source>
</evidence>
<dbReference type="InterPro" id="IPR015943">
    <property type="entry name" value="WD40/YVTN_repeat-like_dom_sf"/>
</dbReference>
<dbReference type="PROSITE" id="PS50294">
    <property type="entry name" value="WD_REPEATS_REGION"/>
    <property type="match status" value="1"/>
</dbReference>
<dbReference type="PROSITE" id="PS50082">
    <property type="entry name" value="WD_REPEATS_2"/>
    <property type="match status" value="1"/>
</dbReference>
<dbReference type="InterPro" id="IPR050505">
    <property type="entry name" value="WDR55/POC1"/>
</dbReference>
<evidence type="ECO:0000256" key="1">
    <source>
        <dbReference type="ARBA" id="ARBA00022574"/>
    </source>
</evidence>
<dbReference type="PANTHER" id="PTHR44019">
    <property type="entry name" value="WD REPEAT-CONTAINING PROTEIN 55"/>
    <property type="match status" value="1"/>
</dbReference>
<dbReference type="InterPro" id="IPR036322">
    <property type="entry name" value="WD40_repeat_dom_sf"/>
</dbReference>
<dbReference type="SMART" id="SM00320">
    <property type="entry name" value="WD40"/>
    <property type="match status" value="3"/>
</dbReference>
<proteinExistence type="predicted"/>
<dbReference type="InterPro" id="IPR001680">
    <property type="entry name" value="WD40_rpt"/>
</dbReference>
<dbReference type="Gene3D" id="2.130.10.10">
    <property type="entry name" value="YVTN repeat-like/Quinoprotein amine dehydrogenase"/>
    <property type="match status" value="2"/>
</dbReference>
<dbReference type="PANTHER" id="PTHR44019:SF8">
    <property type="entry name" value="POC1 CENTRIOLAR PROTEIN HOMOLOG"/>
    <property type="match status" value="1"/>
</dbReference>
<keyword evidence="5" id="KW-1185">Reference proteome</keyword>